<dbReference type="Pfam" id="PF05456">
    <property type="entry name" value="eIF_4EBP"/>
    <property type="match status" value="1"/>
</dbReference>
<evidence type="ECO:0000313" key="8">
    <source>
        <dbReference type="EMBL" id="CAF3588894.1"/>
    </source>
</evidence>
<evidence type="ECO:0000313" key="10">
    <source>
        <dbReference type="Proteomes" id="UP000663829"/>
    </source>
</evidence>
<evidence type="ECO:0000313" key="7">
    <source>
        <dbReference type="EMBL" id="CAF0899199.1"/>
    </source>
</evidence>
<dbReference type="GO" id="GO:0045947">
    <property type="term" value="P:negative regulation of translational initiation"/>
    <property type="evidence" value="ECO:0007669"/>
    <property type="project" value="InterPro"/>
</dbReference>
<feature type="non-terminal residue" evidence="7">
    <location>
        <position position="1"/>
    </location>
</feature>
<dbReference type="OrthoDB" id="10059103at2759"/>
<feature type="compositionally biased region" description="Polar residues" evidence="4">
    <location>
        <begin position="27"/>
        <end position="38"/>
    </location>
</feature>
<dbReference type="PANTHER" id="PTHR12669:SF12">
    <property type="entry name" value="EUKARYOTIC TRANSLATION INITIATION FACTOR 4E-BINDING PROTEIN"/>
    <property type="match status" value="1"/>
</dbReference>
<dbReference type="EMBL" id="CAJNOQ010001499">
    <property type="protein sequence ID" value="CAF0899199.1"/>
    <property type="molecule type" value="Genomic_DNA"/>
</dbReference>
<feature type="region of interest" description="Disordered" evidence="4">
    <location>
        <begin position="257"/>
        <end position="300"/>
    </location>
</feature>
<evidence type="ECO:0000256" key="4">
    <source>
        <dbReference type="SAM" id="MobiDB-lite"/>
    </source>
</evidence>
<organism evidence="7 10">
    <name type="scientific">Didymodactylos carnosus</name>
    <dbReference type="NCBI Taxonomy" id="1234261"/>
    <lineage>
        <taxon>Eukaryota</taxon>
        <taxon>Metazoa</taxon>
        <taxon>Spiralia</taxon>
        <taxon>Gnathifera</taxon>
        <taxon>Rotifera</taxon>
        <taxon>Eurotatoria</taxon>
        <taxon>Bdelloidea</taxon>
        <taxon>Philodinida</taxon>
        <taxon>Philodinidae</taxon>
        <taxon>Didymodactylos</taxon>
    </lineage>
</organism>
<keyword evidence="2" id="KW-0810">Translation regulation</keyword>
<name>A0A813ZHD4_9BILA</name>
<dbReference type="GO" id="GO:0005737">
    <property type="term" value="C:cytoplasm"/>
    <property type="evidence" value="ECO:0007669"/>
    <property type="project" value="TreeGrafter"/>
</dbReference>
<evidence type="ECO:0000256" key="2">
    <source>
        <dbReference type="ARBA" id="ARBA00022845"/>
    </source>
</evidence>
<evidence type="ECO:0000256" key="1">
    <source>
        <dbReference type="ARBA" id="ARBA00005480"/>
    </source>
</evidence>
<evidence type="ECO:0000313" key="9">
    <source>
        <dbReference type="EMBL" id="CAF3681943.1"/>
    </source>
</evidence>
<comment type="caution">
    <text evidence="7">The sequence shown here is derived from an EMBL/GenBank/DDBJ whole genome shotgun (WGS) entry which is preliminary data.</text>
</comment>
<dbReference type="Proteomes" id="UP000677228">
    <property type="component" value="Unassembled WGS sequence"/>
</dbReference>
<dbReference type="EMBL" id="CAJOBA010001314">
    <property type="protein sequence ID" value="CAF3588894.1"/>
    <property type="molecule type" value="Genomic_DNA"/>
</dbReference>
<dbReference type="EMBL" id="CAJOBC010001499">
    <property type="protein sequence ID" value="CAF3681943.1"/>
    <property type="molecule type" value="Genomic_DNA"/>
</dbReference>
<keyword evidence="5" id="KW-0812">Transmembrane</keyword>
<evidence type="ECO:0000256" key="5">
    <source>
        <dbReference type="SAM" id="Phobius"/>
    </source>
</evidence>
<feature type="compositionally biased region" description="Basic and acidic residues" evidence="4">
    <location>
        <begin position="288"/>
        <end position="300"/>
    </location>
</feature>
<protein>
    <submittedName>
        <fullName evidence="7">Uncharacterized protein</fullName>
    </submittedName>
</protein>
<keyword evidence="5" id="KW-0472">Membrane</keyword>
<dbReference type="Proteomes" id="UP000681722">
    <property type="component" value="Unassembled WGS sequence"/>
</dbReference>
<comment type="similarity">
    <text evidence="1">Belongs to the eIF4E-binding protein family.</text>
</comment>
<keyword evidence="3" id="KW-0652">Protein synthesis inhibitor</keyword>
<feature type="compositionally biased region" description="Low complexity" evidence="4">
    <location>
        <begin position="263"/>
        <end position="287"/>
    </location>
</feature>
<keyword evidence="10" id="KW-1185">Reference proteome</keyword>
<dbReference type="InterPro" id="IPR008606">
    <property type="entry name" value="EIF4EBP"/>
</dbReference>
<dbReference type="PANTHER" id="PTHR12669">
    <property type="entry name" value="EUKARYOTIC TRANSLATION INITIATION FACTOR 4E-BINDING PROTEIN"/>
    <property type="match status" value="1"/>
</dbReference>
<dbReference type="GO" id="GO:0008190">
    <property type="term" value="F:eukaryotic initiation factor 4E binding"/>
    <property type="evidence" value="ECO:0007669"/>
    <property type="project" value="InterPro"/>
</dbReference>
<feature type="region of interest" description="Disordered" evidence="4">
    <location>
        <begin position="1"/>
        <end position="45"/>
    </location>
</feature>
<dbReference type="Gene3D" id="2.40.50.40">
    <property type="match status" value="1"/>
</dbReference>
<feature type="transmembrane region" description="Helical" evidence="5">
    <location>
        <begin position="320"/>
        <end position="337"/>
    </location>
</feature>
<sequence>NRTLITESHSSIYDDGQSQSQERRAPTTPTVSSSNEPGETTKICLPKEKKTALPKDEKARKILTPKKIATEKKTITSTTMNVKNDDKLYEIEKGRVVKEVLGASRTNDNGLFYAVRYVPDTSLPSTNDDRECIPSTIAHKYCPDKLINWFQRKIRWQPNTKMTESISIRRVAVHDPTEIPLSYGTTPGGSIFSTTPGGTRIYYDRQFLLSRRDSPLTRSPPVNLPYIPEVTLIPDPTGSGTLQNGTIGINKKAASPLATSPLSRNNKNNSSVSDNTNVNTAQQQQQQKETKETTGSKPKKANDLNRIESYITRTKWKKRLCKCSIVLLIILIAYNLISNDFIYNVYFGFLFICRHALIKIEPFYDWSQIYYSPCFISNPFFNNTLTDTECNLYLQHPILSKLDLCSFDANVNYKHQRGAVDKLMKEILQHQRHSFIAHWSNCEKEAIKIIRSYYSKPYFLPPSMALTQIGSWFFVSQHYEKKTLNKIPMDFAWIWLAQIQGSSKILLRARDPCSKLCQSLPVLLNHGDLIMYSHLYDAYYTPIGDENILLAQGVE</sequence>
<dbReference type="Proteomes" id="UP000663829">
    <property type="component" value="Unassembled WGS sequence"/>
</dbReference>
<dbReference type="EMBL" id="CAJNOK010001314">
    <property type="protein sequence ID" value="CAF0805254.1"/>
    <property type="molecule type" value="Genomic_DNA"/>
</dbReference>
<accession>A0A813ZHD4</accession>
<evidence type="ECO:0000313" key="6">
    <source>
        <dbReference type="EMBL" id="CAF0805254.1"/>
    </source>
</evidence>
<keyword evidence="5" id="KW-1133">Transmembrane helix</keyword>
<dbReference type="AlphaFoldDB" id="A0A813ZHD4"/>
<feature type="compositionally biased region" description="Polar residues" evidence="4">
    <location>
        <begin position="1"/>
        <end position="20"/>
    </location>
</feature>
<evidence type="ECO:0000256" key="3">
    <source>
        <dbReference type="ARBA" id="ARBA00023193"/>
    </source>
</evidence>
<dbReference type="Proteomes" id="UP000682733">
    <property type="component" value="Unassembled WGS sequence"/>
</dbReference>
<gene>
    <name evidence="7" type="ORF">GPM918_LOCUS8541</name>
    <name evidence="6" type="ORF">OVA965_LOCUS4863</name>
    <name evidence="9" type="ORF">SRO942_LOCUS8541</name>
    <name evidence="8" type="ORF">TMI583_LOCUS4861</name>
</gene>
<reference evidence="7" key="1">
    <citation type="submission" date="2021-02" db="EMBL/GenBank/DDBJ databases">
        <authorList>
            <person name="Nowell W R."/>
        </authorList>
    </citation>
    <scope>NUCLEOTIDE SEQUENCE</scope>
</reference>
<proteinExistence type="inferred from homology"/>